<reference evidence="2 4" key="1">
    <citation type="submission" date="2013-02" db="EMBL/GenBank/DDBJ databases">
        <title>The Genome Sequence of Enterococcus malodoratus ATCC_43197.</title>
        <authorList>
            <consortium name="The Broad Institute Genome Sequencing Platform"/>
            <consortium name="The Broad Institute Genome Sequencing Center for Infectious Disease"/>
            <person name="Earl A.M."/>
            <person name="Gilmore M.S."/>
            <person name="Lebreton F."/>
            <person name="Walker B."/>
            <person name="Young S.K."/>
            <person name="Zeng Q."/>
            <person name="Gargeya S."/>
            <person name="Fitzgerald M."/>
            <person name="Haas B."/>
            <person name="Abouelleil A."/>
            <person name="Alvarado L."/>
            <person name="Arachchi H.M."/>
            <person name="Berlin A.M."/>
            <person name="Chapman S.B."/>
            <person name="Dewar J."/>
            <person name="Goldberg J."/>
            <person name="Griggs A."/>
            <person name="Gujja S."/>
            <person name="Hansen M."/>
            <person name="Howarth C."/>
            <person name="Imamovic A."/>
            <person name="Larimer J."/>
            <person name="McCowan C."/>
            <person name="Murphy C."/>
            <person name="Neiman D."/>
            <person name="Pearson M."/>
            <person name="Priest M."/>
            <person name="Roberts A."/>
            <person name="Saif S."/>
            <person name="Shea T."/>
            <person name="Sisk P."/>
            <person name="Sykes S."/>
            <person name="Wortman J."/>
            <person name="Nusbaum C."/>
            <person name="Birren B."/>
        </authorList>
    </citation>
    <scope>NUCLEOTIDE SEQUENCE [LARGE SCALE GENOMIC DNA]</scope>
    <source>
        <strain evidence="2 4">ATCC 43197</strain>
    </source>
</reference>
<accession>R2QVN6</accession>
<keyword evidence="5" id="KW-1185">Reference proteome</keyword>
<dbReference type="AlphaFoldDB" id="R2QVN6"/>
<evidence type="ECO:0000313" key="2">
    <source>
        <dbReference type="EMBL" id="EOH72546.1"/>
    </source>
</evidence>
<comment type="caution">
    <text evidence="2">The sequence shown here is derived from an EMBL/GenBank/DDBJ whole genome shotgun (WGS) entry which is preliminary data.</text>
</comment>
<dbReference type="EMBL" id="AJAK01000030">
    <property type="protein sequence ID" value="EOH72546.1"/>
    <property type="molecule type" value="Genomic_DNA"/>
</dbReference>
<dbReference type="RefSeq" id="WP_010742902.1">
    <property type="nucleotide sequence ID" value="NZ_KB946253.1"/>
</dbReference>
<dbReference type="Proteomes" id="UP000013783">
    <property type="component" value="Unassembled WGS sequence"/>
</dbReference>
<evidence type="ECO:0000313" key="3">
    <source>
        <dbReference type="EMBL" id="EOT70128.1"/>
    </source>
</evidence>
<evidence type="ECO:0000313" key="4">
    <source>
        <dbReference type="Proteomes" id="UP000013783"/>
    </source>
</evidence>
<dbReference type="Gene3D" id="2.60.40.1140">
    <property type="entry name" value="Collagen-binding surface protein Cna, B-type domain"/>
    <property type="match status" value="2"/>
</dbReference>
<dbReference type="eggNOG" id="COG4932">
    <property type="taxonomic scope" value="Bacteria"/>
</dbReference>
<keyword evidence="1" id="KW-0472">Membrane</keyword>
<sequence length="1010" mass="112636">MKKNRIKVLSMIVLILSTYIIGFFGLNSDKNLAATTLQDSLNITAYTAEKSPGGGTSLETGQRLKVHMEFEIDPLPEGTKAGDTFEISVPDTYLFEFLGTKGVLGNDPSDPYLTYEIKDNKVIFTICDAAVEAERLYAGVLDLTAIARRTGTNIDGGGNGEGPILEITPAPDPTVNPPEDRPYPDENKYLYKDGKQIDGENGIAWAMRANYQDYGAAFDNYTKDQGQTKIVDKANGLLVDHLTPGTHFRENSLWVTVPNYIITTEDAGSRMGDRQLGANISGEKQKVPFADFVIEKEGNGNAFVKLEQGSRSYQEFQDYIQAFPDANSGQRAYGVFKHDDGTETVLIAFGTIPGSNHYYEDLRENFTEFGEAGIHDAIDADESLSSKQKEQLHDIYGKSEKSPSNGAIIAYDVAFFVDVDVPEYGSGKYTNDLKFIYNDNDSEDTRGESDFEAIWGDVKADFLKVRKKVSGDEGKELSEGKTFTFKIRDRYNNVVAYGKTKTAVTHKGIEVEVVFYRDAAYTIPVENVNESDPNHWSNFLVDGRWYYIEEVDADGYEVHIQDTSGNKTNQFKYDSKIDRHWNFIIINQEPIKLEAEKKIIGIGNLASDKDFEFELRRDTRDGSVVAYGKTTITTTDGKNKNKPITFYTDNTYTEEITNWKKMTINGVETVILEDGVTYELVEVDSQGYKVTYYTKDPSGGDPVEGNTYTADYENGGKISFAVTNQDTLDFEANKKVEGTGLLTPNKTYAFELKDLSSSGKPVVAYGKVTINEKGKNQAIEFFTTSDYSVANKITDWAKILHEGKNYQLVETDTQNYQPIYSGGTGDKNNEFQVVYNDTSKKITLNTENQNTFDFSAKKKVVGDGVFEGEIFKFQLLDSKNQVVAHGKAEVTAKDVDVPIVFYQDLDDESTKITDWTDILTEGETYQLKEVDDSGYAVTYKDQDGTETNQFNVQFNTGKSMSIQVENRRGKVPLPETGGEGLTRQVTVASAFLILLILIGGIIEYRRKAGA</sequence>
<keyword evidence="1" id="KW-0812">Transmembrane</keyword>
<evidence type="ECO:0000256" key="1">
    <source>
        <dbReference type="SAM" id="Phobius"/>
    </source>
</evidence>
<evidence type="ECO:0000313" key="5">
    <source>
        <dbReference type="Proteomes" id="UP000014148"/>
    </source>
</evidence>
<dbReference type="SUPFAM" id="SSF49401">
    <property type="entry name" value="Bacterial adhesins"/>
    <property type="match status" value="1"/>
</dbReference>
<dbReference type="OrthoDB" id="2194175at2"/>
<protein>
    <recommendedName>
        <fullName evidence="6">LPXTG-domain-containing protein cell wall anchor domain</fullName>
    </recommendedName>
</protein>
<proteinExistence type="predicted"/>
<gene>
    <name evidence="3" type="ORF">I585_01607</name>
    <name evidence="2" type="ORF">UAI_04131</name>
</gene>
<organism evidence="2 4">
    <name type="scientific">Enterococcus malodoratus ATCC 43197</name>
    <dbReference type="NCBI Taxonomy" id="1158601"/>
    <lineage>
        <taxon>Bacteria</taxon>
        <taxon>Bacillati</taxon>
        <taxon>Bacillota</taxon>
        <taxon>Bacilli</taxon>
        <taxon>Lactobacillales</taxon>
        <taxon>Enterococcaceae</taxon>
        <taxon>Enterococcus</taxon>
    </lineage>
</organism>
<dbReference type="InterPro" id="IPR008966">
    <property type="entry name" value="Adhesion_dom_sf"/>
</dbReference>
<dbReference type="Proteomes" id="UP000014148">
    <property type="component" value="Unassembled WGS sequence"/>
</dbReference>
<dbReference type="EMBL" id="ASWA01000002">
    <property type="protein sequence ID" value="EOT70128.1"/>
    <property type="molecule type" value="Genomic_DNA"/>
</dbReference>
<evidence type="ECO:0008006" key="6">
    <source>
        <dbReference type="Google" id="ProtNLM"/>
    </source>
</evidence>
<dbReference type="STRING" id="71451.RV07_GL000124"/>
<reference evidence="3 5" key="2">
    <citation type="submission" date="2013-03" db="EMBL/GenBank/DDBJ databases">
        <title>The Genome Sequence of Enterococcus malodoratus ATCC_43197 (PacBio/Illumina hybrid assembly).</title>
        <authorList>
            <consortium name="The Broad Institute Genomics Platform"/>
            <consortium name="The Broad Institute Genome Sequencing Center for Infectious Disease"/>
            <person name="Earl A."/>
            <person name="Russ C."/>
            <person name="Gilmore M."/>
            <person name="Surin D."/>
            <person name="Walker B."/>
            <person name="Young S."/>
            <person name="Zeng Q."/>
            <person name="Gargeya S."/>
            <person name="Fitzgerald M."/>
            <person name="Haas B."/>
            <person name="Abouelleil A."/>
            <person name="Allen A.W."/>
            <person name="Alvarado L."/>
            <person name="Arachchi H.M."/>
            <person name="Berlin A.M."/>
            <person name="Chapman S.B."/>
            <person name="Gainer-Dewar J."/>
            <person name="Goldberg J."/>
            <person name="Griggs A."/>
            <person name="Gujja S."/>
            <person name="Hansen M."/>
            <person name="Howarth C."/>
            <person name="Imamovic A."/>
            <person name="Ireland A."/>
            <person name="Larimer J."/>
            <person name="McCowan C."/>
            <person name="Murphy C."/>
            <person name="Pearson M."/>
            <person name="Poon T.W."/>
            <person name="Priest M."/>
            <person name="Roberts A."/>
            <person name="Saif S."/>
            <person name="Shea T."/>
            <person name="Sisk P."/>
            <person name="Sykes S."/>
            <person name="Wortman J."/>
            <person name="Nusbaum C."/>
            <person name="Birren B."/>
        </authorList>
    </citation>
    <scope>NUCLEOTIDE SEQUENCE [LARGE SCALE GENOMIC DNA]</scope>
    <source>
        <strain evidence="3 5">ATCC 43197</strain>
    </source>
</reference>
<keyword evidence="1" id="KW-1133">Transmembrane helix</keyword>
<dbReference type="PATRIC" id="fig|1158601.3.peg.4100"/>
<name>R2QVN6_9ENTE</name>
<feature type="transmembrane region" description="Helical" evidence="1">
    <location>
        <begin position="985"/>
        <end position="1004"/>
    </location>
</feature>
<feature type="transmembrane region" description="Helical" evidence="1">
    <location>
        <begin position="7"/>
        <end position="26"/>
    </location>
</feature>